<evidence type="ECO:0000313" key="14">
    <source>
        <dbReference type="Proteomes" id="UP000030762"/>
    </source>
</evidence>
<protein>
    <recommendedName>
        <fullName evidence="3 10">Alpha-mannosidase</fullName>
        <ecNumber evidence="10">3.2.1.-</ecNumber>
    </recommendedName>
</protein>
<dbReference type="InterPro" id="IPR050843">
    <property type="entry name" value="Glycosyl_Hydrlase_38"/>
</dbReference>
<evidence type="ECO:0000256" key="10">
    <source>
        <dbReference type="RuleBase" id="RU361199"/>
    </source>
</evidence>
<dbReference type="InterPro" id="IPR027291">
    <property type="entry name" value="Glyco_hydro_38_N_sf"/>
</dbReference>
<feature type="chain" id="PRO_5012226712" description="Alpha-mannosidase" evidence="11">
    <location>
        <begin position="16"/>
        <end position="963"/>
    </location>
</feature>
<dbReference type="GO" id="GO:0006013">
    <property type="term" value="P:mannose metabolic process"/>
    <property type="evidence" value="ECO:0007669"/>
    <property type="project" value="InterPro"/>
</dbReference>
<dbReference type="OMA" id="WIYQINR"/>
<dbReference type="RefSeq" id="XP_008619219.1">
    <property type="nucleotide sequence ID" value="XM_008620997.1"/>
</dbReference>
<dbReference type="GO" id="GO:0030246">
    <property type="term" value="F:carbohydrate binding"/>
    <property type="evidence" value="ECO:0007669"/>
    <property type="project" value="InterPro"/>
</dbReference>
<sequence>MRIAAIASALGLASAKVHLPSCGTWQPMGPIGGHYNTSAGVLTEKLNVHLVPHTHDDPGWLYTVDQYFSQNVDYIIDTVVTELLKNPDRRFMYVEQSFFQRWWREQSHEMKTIVKKLVKEGRLDLSVNGGWVMHDEAAAHYSVMIDQTALGHGFLVHEFGVKPRIGWQIDPFGHSATQGSLLSAGVNFDALYFARIDYQDYEKRKANKDLEFMWQPSPSRGEKVFTGMIQDGYGSPHEFFFDDCAPIKDDPDLHDFNVCEKVQYFVEKSLERAKHTKGNHIFWPMGMDFSYQNSLKWFKNMDKLIHYANQDGRVNAFYSTIGHYTDLKLADKSLQWSTKTDDFFPYADQTYAYWTGYFTSRPGLKRFARVANGILQTMRQLEVHSTTSSKLLHLTASVGLVQHHDGISGTEKQHVSNDYAQRLAEGLTSANEQLNHLLGASASPFSTCLLANVSLCEHSTSASETFEVVVYNPLPFAHTFGVSLPIDTPSASVALASTNTPVPSAVVPYVPVHVDAKAAPHTLLLQADVAPLSLQRYRVTKTKSASTTSSSADDISTLENDHIKATLDLTKGSLASLLDKATKTEVPMSTKFGYYQSYLNGNDVNSGAYIFRPNTSTLHAFPAVSSHGCDVVPLRQSCWFRFGNMGVLSYELRPWDTSLVVEWTVGPIPIDDHQGKEVILRFDSNVASNKRWYTDSNGLEYVERIRDFRETWNLTLHNDEEHVAANYVPITTGAYLRDDKVQLNVLTDRAQGCASLKDGQLDVMVHRRVLGDDHRGVDEALNETETIQLTSNQPRVQGLTVRGQFYVSVGPHEAAIERLRTTTYAQYVPPLVALREGSGGFAEMKKSVVGDLKWPDNIGLTALHWAHPHCRLVRLSHLFAIDEHSEWSKPASVDLAQLVPGAGHVVVKELTLSANAVKGPSPTTVTLQPMEVKSFELCAQDKRAPVYDEARAPLGPLADDLDF</sequence>
<evidence type="ECO:0000256" key="3">
    <source>
        <dbReference type="ARBA" id="ARBA00012752"/>
    </source>
</evidence>
<gene>
    <name evidence="13" type="ORF">SDRG_14840</name>
</gene>
<dbReference type="Gene3D" id="2.60.40.1360">
    <property type="match status" value="1"/>
</dbReference>
<dbReference type="InterPro" id="IPR037094">
    <property type="entry name" value="Glyco_hydro_38_cen_sf"/>
</dbReference>
<dbReference type="InterPro" id="IPR015341">
    <property type="entry name" value="Glyco_hydro_38_cen"/>
</dbReference>
<evidence type="ECO:0000313" key="13">
    <source>
        <dbReference type="EMBL" id="EQC27315.1"/>
    </source>
</evidence>
<dbReference type="OrthoDB" id="2016903at2759"/>
<evidence type="ECO:0000256" key="9">
    <source>
        <dbReference type="ARBA" id="ARBA00023295"/>
    </source>
</evidence>
<keyword evidence="6 10" id="KW-0862">Zinc</keyword>
<dbReference type="SUPFAM" id="SSF88713">
    <property type="entry name" value="Glycoside hydrolase/deacetylase"/>
    <property type="match status" value="1"/>
</dbReference>
<dbReference type="Gene3D" id="3.20.110.10">
    <property type="entry name" value="Glycoside hydrolase 38, N terminal domain"/>
    <property type="match status" value="1"/>
</dbReference>
<dbReference type="SUPFAM" id="SSF74650">
    <property type="entry name" value="Galactose mutarotase-like"/>
    <property type="match status" value="1"/>
</dbReference>
<dbReference type="InterPro" id="IPR013780">
    <property type="entry name" value="Glyco_hydro_b"/>
</dbReference>
<comment type="cofactor">
    <cofactor evidence="10">
        <name>Zn(2+)</name>
        <dbReference type="ChEBI" id="CHEBI:29105"/>
    </cofactor>
    <text evidence="10">Binds 1 zinc ion per subunit.</text>
</comment>
<feature type="signal peptide" evidence="11">
    <location>
        <begin position="1"/>
        <end position="15"/>
    </location>
</feature>
<reference evidence="13 14" key="1">
    <citation type="submission" date="2012-04" db="EMBL/GenBank/DDBJ databases">
        <title>The Genome Sequence of Saprolegnia declina VS20.</title>
        <authorList>
            <consortium name="The Broad Institute Genome Sequencing Platform"/>
            <person name="Russ C."/>
            <person name="Nusbaum C."/>
            <person name="Tyler B."/>
            <person name="van West P."/>
            <person name="Dieguez-Uribeondo J."/>
            <person name="de Bruijn I."/>
            <person name="Tripathy S."/>
            <person name="Jiang R."/>
            <person name="Young S.K."/>
            <person name="Zeng Q."/>
            <person name="Gargeya S."/>
            <person name="Fitzgerald M."/>
            <person name="Haas B."/>
            <person name="Abouelleil A."/>
            <person name="Alvarado L."/>
            <person name="Arachchi H.M."/>
            <person name="Berlin A."/>
            <person name="Chapman S.B."/>
            <person name="Goldberg J."/>
            <person name="Griggs A."/>
            <person name="Gujja S."/>
            <person name="Hansen M."/>
            <person name="Howarth C."/>
            <person name="Imamovic A."/>
            <person name="Larimer J."/>
            <person name="McCowen C."/>
            <person name="Montmayeur A."/>
            <person name="Murphy C."/>
            <person name="Neiman D."/>
            <person name="Pearson M."/>
            <person name="Priest M."/>
            <person name="Roberts A."/>
            <person name="Saif S."/>
            <person name="Shea T."/>
            <person name="Sisk P."/>
            <person name="Sykes S."/>
            <person name="Wortman J."/>
            <person name="Nusbaum C."/>
            <person name="Birren B."/>
        </authorList>
    </citation>
    <scope>NUCLEOTIDE SEQUENCE [LARGE SCALE GENOMIC DNA]</scope>
    <source>
        <strain evidence="13 14">VS20</strain>
    </source>
</reference>
<dbReference type="EMBL" id="JH767210">
    <property type="protein sequence ID" value="EQC27315.1"/>
    <property type="molecule type" value="Genomic_DNA"/>
</dbReference>
<dbReference type="InParanoid" id="T0Q1P7"/>
<feature type="domain" description="Glycoside hydrolase family 38 central" evidence="12">
    <location>
        <begin position="352"/>
        <end position="423"/>
    </location>
</feature>
<dbReference type="FunFam" id="3.20.110.10:FF:000001">
    <property type="entry name" value="Alpha-mannosidase"/>
    <property type="match status" value="1"/>
</dbReference>
<comment type="catalytic activity">
    <reaction evidence="1">
        <text>Hydrolysis of terminal, non-reducing alpha-D-mannose residues in alpha-D-mannosides.</text>
        <dbReference type="EC" id="3.2.1.24"/>
    </reaction>
</comment>
<comment type="similarity">
    <text evidence="2 10">Belongs to the glycosyl hydrolase 38 family.</text>
</comment>
<proteinExistence type="inferred from homology"/>
<evidence type="ECO:0000256" key="6">
    <source>
        <dbReference type="ARBA" id="ARBA00022833"/>
    </source>
</evidence>
<dbReference type="PANTHER" id="PTHR11607:SF3">
    <property type="entry name" value="LYSOSOMAL ALPHA-MANNOSIDASE"/>
    <property type="match status" value="1"/>
</dbReference>
<dbReference type="Proteomes" id="UP000030762">
    <property type="component" value="Unassembled WGS sequence"/>
</dbReference>
<dbReference type="Gene3D" id="1.20.1270.50">
    <property type="entry name" value="Glycoside hydrolase family 38, central domain"/>
    <property type="match status" value="2"/>
</dbReference>
<dbReference type="GO" id="GO:0004559">
    <property type="term" value="F:alpha-mannosidase activity"/>
    <property type="evidence" value="ECO:0007669"/>
    <property type="project" value="UniProtKB-EC"/>
</dbReference>
<evidence type="ECO:0000256" key="1">
    <source>
        <dbReference type="ARBA" id="ARBA00000365"/>
    </source>
</evidence>
<dbReference type="FunFam" id="1.20.1270.50:FF:000002">
    <property type="entry name" value="Alpha-mannosidase"/>
    <property type="match status" value="1"/>
</dbReference>
<keyword evidence="14" id="KW-1185">Reference proteome</keyword>
<accession>T0Q1P7</accession>
<dbReference type="Gene3D" id="2.70.98.30">
    <property type="entry name" value="Golgi alpha-mannosidase II, domain 4"/>
    <property type="match status" value="1"/>
</dbReference>
<evidence type="ECO:0000256" key="4">
    <source>
        <dbReference type="ARBA" id="ARBA00022723"/>
    </source>
</evidence>
<keyword evidence="9 10" id="KW-0326">Glycosidase</keyword>
<keyword evidence="7" id="KW-1015">Disulfide bond</keyword>
<keyword evidence="5 10" id="KW-0378">Hydrolase</keyword>
<dbReference type="Gene3D" id="2.60.40.1180">
    <property type="entry name" value="Golgi alpha-mannosidase II"/>
    <property type="match status" value="1"/>
</dbReference>
<evidence type="ECO:0000256" key="2">
    <source>
        <dbReference type="ARBA" id="ARBA00009792"/>
    </source>
</evidence>
<dbReference type="Pfam" id="PF07748">
    <property type="entry name" value="Glyco_hydro_38C"/>
    <property type="match status" value="1"/>
</dbReference>
<dbReference type="STRING" id="1156394.T0Q1P7"/>
<dbReference type="Pfam" id="PF09261">
    <property type="entry name" value="Alpha-mann_mid"/>
    <property type="match status" value="1"/>
</dbReference>
<dbReference type="CDD" id="cd10810">
    <property type="entry name" value="GH38N_AMII_LAM_like"/>
    <property type="match status" value="1"/>
</dbReference>
<dbReference type="GO" id="GO:0046872">
    <property type="term" value="F:metal ion binding"/>
    <property type="evidence" value="ECO:0007669"/>
    <property type="project" value="UniProtKB-KW"/>
</dbReference>
<dbReference type="EC" id="3.2.1.-" evidence="10"/>
<dbReference type="InterPro" id="IPR028995">
    <property type="entry name" value="Glyco_hydro_57/38_cen_sf"/>
</dbReference>
<dbReference type="Pfam" id="PF01074">
    <property type="entry name" value="Glyco_hydro_38N"/>
    <property type="match status" value="1"/>
</dbReference>
<dbReference type="SUPFAM" id="SSF88688">
    <property type="entry name" value="Families 57/38 glycoside transferase middle domain"/>
    <property type="match status" value="1"/>
</dbReference>
<dbReference type="AlphaFoldDB" id="T0Q1P7"/>
<evidence type="ECO:0000259" key="12">
    <source>
        <dbReference type="SMART" id="SM00872"/>
    </source>
</evidence>
<keyword evidence="4 10" id="KW-0479">Metal-binding</keyword>
<dbReference type="SMART" id="SM00872">
    <property type="entry name" value="Alpha-mann_mid"/>
    <property type="match status" value="1"/>
</dbReference>
<dbReference type="FunFam" id="1.20.1270.50:FF:000003">
    <property type="entry name" value="Alpha-mannosidase"/>
    <property type="match status" value="1"/>
</dbReference>
<evidence type="ECO:0000256" key="11">
    <source>
        <dbReference type="SAM" id="SignalP"/>
    </source>
</evidence>
<dbReference type="PANTHER" id="PTHR11607">
    <property type="entry name" value="ALPHA-MANNOSIDASE"/>
    <property type="match status" value="1"/>
</dbReference>
<dbReference type="InterPro" id="IPR000602">
    <property type="entry name" value="Glyco_hydro_38_N"/>
</dbReference>
<dbReference type="GeneID" id="19955567"/>
<dbReference type="InterPro" id="IPR011013">
    <property type="entry name" value="Gal_mutarotase_sf_dom"/>
</dbReference>
<keyword evidence="8" id="KW-0325">Glycoprotein</keyword>
<name>T0Q1P7_SAPDV</name>
<keyword evidence="11" id="KW-0732">Signal</keyword>
<evidence type="ECO:0000256" key="7">
    <source>
        <dbReference type="ARBA" id="ARBA00023157"/>
    </source>
</evidence>
<evidence type="ECO:0000256" key="8">
    <source>
        <dbReference type="ARBA" id="ARBA00023180"/>
    </source>
</evidence>
<dbReference type="eggNOG" id="KOG1959">
    <property type="taxonomic scope" value="Eukaryota"/>
</dbReference>
<organism evidence="13 14">
    <name type="scientific">Saprolegnia diclina (strain VS20)</name>
    <dbReference type="NCBI Taxonomy" id="1156394"/>
    <lineage>
        <taxon>Eukaryota</taxon>
        <taxon>Sar</taxon>
        <taxon>Stramenopiles</taxon>
        <taxon>Oomycota</taxon>
        <taxon>Saprolegniomycetes</taxon>
        <taxon>Saprolegniales</taxon>
        <taxon>Saprolegniaceae</taxon>
        <taxon>Saprolegnia</taxon>
    </lineage>
</organism>
<dbReference type="InterPro" id="IPR011682">
    <property type="entry name" value="Glyco_hydro_38_C"/>
</dbReference>
<dbReference type="VEuPathDB" id="FungiDB:SDRG_14840"/>
<evidence type="ECO:0000256" key="5">
    <source>
        <dbReference type="ARBA" id="ARBA00022801"/>
    </source>
</evidence>
<dbReference type="InterPro" id="IPR011330">
    <property type="entry name" value="Glyco_hydro/deAcase_b/a-brl"/>
</dbReference>